<comment type="similarity">
    <text evidence="2">Belongs to the Tdpoz family.</text>
</comment>
<dbReference type="SMART" id="SM00225">
    <property type="entry name" value="BTB"/>
    <property type="match status" value="2"/>
</dbReference>
<dbReference type="InterPro" id="IPR008974">
    <property type="entry name" value="TRAF-like"/>
</dbReference>
<dbReference type="EnsemblPlants" id="EMT16659">
    <property type="protein sequence ID" value="EMT16659"/>
    <property type="gene ID" value="F775_25549"/>
</dbReference>
<dbReference type="OMA" id="TELEAYC"/>
<dbReference type="AlphaFoldDB" id="N1R3N6"/>
<reference evidence="4" key="1">
    <citation type="submission" date="2015-06" db="UniProtKB">
        <authorList>
            <consortium name="EnsemblPlants"/>
        </authorList>
    </citation>
    <scope>IDENTIFICATION</scope>
</reference>
<evidence type="ECO:0000256" key="1">
    <source>
        <dbReference type="ARBA" id="ARBA00004906"/>
    </source>
</evidence>
<evidence type="ECO:0000256" key="2">
    <source>
        <dbReference type="ARBA" id="ARBA00010846"/>
    </source>
</evidence>
<dbReference type="Pfam" id="PF22486">
    <property type="entry name" value="MATH_2"/>
    <property type="match status" value="1"/>
</dbReference>
<sequence length="646" mass="71375">MASLRIDESSGTGKFPAAVWCSDKPKTFDAWSTSAAAWELAVPVAFRRHESRYIDKGADCLTIHCTVDVLVQQQESSAAAGSVDTRNCFVSVPPPPSISRDLHRLLRERQSPEPDVTFVLDDGTEIQAHKLVMAMRSPVFRAEFLCGDMKERSTRHLTMDDMSASTLRAMLYFIYTDEQPTPRKGRCQVAMAQDLLVAADLYDLERLRLMCEKILSGSLDVGNVMATLMHAHGRHSCQQLEALCIDFMASDPDVYNAVEATEEYKELEKTYPSFIHEITKKVAKSTMARIRSPTNTSSMGTSGGSSSREAAKSMSRYTPPAVMIGTHEFTIQSLSWVRETHSVGQYIRSGSFKVAGYEWTIDVYPSGGTEDTSDHIDVFIRPTINDGDIKVKASVAMKPVHPTDKSPPFPPHNLTHTFGGKACRGLGWPKFITFASANSHYVGHDGSFTIQCQVTVATESSTSSTIGTFIPGPVLVPPSNLVWHLERLLASDEGWDVKFLVEESEIHAHGLVVAARSPALHEAVQESATNHVKIDGIRAVVFKAMLHFIYTDKLPRVQDLVAPAVGHSTMVVAGELLAVACRFRLDRMARLCENLLAEKITPEYALATLRLAGCHGCTELEAYCIEYISQPHVVKDVMKTLKYFIE</sequence>
<dbReference type="GO" id="GO:0016567">
    <property type="term" value="P:protein ubiquitination"/>
    <property type="evidence" value="ECO:0007669"/>
    <property type="project" value="InterPro"/>
</dbReference>
<dbReference type="PANTHER" id="PTHR26379">
    <property type="entry name" value="BTB/POZ AND MATH DOMAIN-CONTAINING PROTEIN 1"/>
    <property type="match status" value="1"/>
</dbReference>
<dbReference type="SUPFAM" id="SSF49599">
    <property type="entry name" value="TRAF domain-like"/>
    <property type="match status" value="1"/>
</dbReference>
<feature type="region of interest" description="Disordered" evidence="3">
    <location>
        <begin position="286"/>
        <end position="314"/>
    </location>
</feature>
<dbReference type="Pfam" id="PF00651">
    <property type="entry name" value="BTB"/>
    <property type="match status" value="2"/>
</dbReference>
<dbReference type="InterPro" id="IPR002083">
    <property type="entry name" value="MATH/TRAF_dom"/>
</dbReference>
<dbReference type="Pfam" id="PF24570">
    <property type="entry name" value="BACK_BPM_SPOP"/>
    <property type="match status" value="2"/>
</dbReference>
<dbReference type="Gene3D" id="2.60.210.10">
    <property type="entry name" value="Apoptosis, Tumor Necrosis Factor Receptor Associated Protein 2, Chain A"/>
    <property type="match status" value="1"/>
</dbReference>
<comment type="pathway">
    <text evidence="1">Protein modification; protein ubiquitination.</text>
</comment>
<dbReference type="PROSITE" id="PS50144">
    <property type="entry name" value="MATH"/>
    <property type="match status" value="1"/>
</dbReference>
<dbReference type="CDD" id="cd00121">
    <property type="entry name" value="MATH"/>
    <property type="match status" value="1"/>
</dbReference>
<accession>N1R3N6</accession>
<feature type="compositionally biased region" description="Low complexity" evidence="3">
    <location>
        <begin position="292"/>
        <end position="307"/>
    </location>
</feature>
<protein>
    <submittedName>
        <fullName evidence="4">Speckle-type POZ protein-like protein</fullName>
    </submittedName>
</protein>
<dbReference type="PROSITE" id="PS50097">
    <property type="entry name" value="BTB"/>
    <property type="match status" value="2"/>
</dbReference>
<organism evidence="4">
    <name type="scientific">Aegilops tauschii</name>
    <name type="common">Tausch's goatgrass</name>
    <name type="synonym">Aegilops squarrosa</name>
    <dbReference type="NCBI Taxonomy" id="37682"/>
    <lineage>
        <taxon>Eukaryota</taxon>
        <taxon>Viridiplantae</taxon>
        <taxon>Streptophyta</taxon>
        <taxon>Embryophyta</taxon>
        <taxon>Tracheophyta</taxon>
        <taxon>Spermatophyta</taxon>
        <taxon>Magnoliopsida</taxon>
        <taxon>Liliopsida</taxon>
        <taxon>Poales</taxon>
        <taxon>Poaceae</taxon>
        <taxon>BOP clade</taxon>
        <taxon>Pooideae</taxon>
        <taxon>Triticodae</taxon>
        <taxon>Triticeae</taxon>
        <taxon>Triticinae</taxon>
        <taxon>Aegilops</taxon>
    </lineage>
</organism>
<dbReference type="InterPro" id="IPR045005">
    <property type="entry name" value="BPM1-6"/>
</dbReference>
<dbReference type="PANTHER" id="PTHR26379:SF494">
    <property type="entry name" value="BTB DOMAIN-CONTAINING PROTEIN"/>
    <property type="match status" value="1"/>
</dbReference>
<dbReference type="InterPro" id="IPR056423">
    <property type="entry name" value="BACK_BPM_SPOP"/>
</dbReference>
<dbReference type="Gene3D" id="1.25.40.420">
    <property type="match status" value="1"/>
</dbReference>
<name>N1R3N6_AEGTA</name>
<dbReference type="InterPro" id="IPR011333">
    <property type="entry name" value="SKP1/BTB/POZ_sf"/>
</dbReference>
<dbReference type="SUPFAM" id="SSF54695">
    <property type="entry name" value="POZ domain"/>
    <property type="match status" value="2"/>
</dbReference>
<evidence type="ECO:0000256" key="3">
    <source>
        <dbReference type="SAM" id="MobiDB-lite"/>
    </source>
</evidence>
<evidence type="ECO:0000313" key="4">
    <source>
        <dbReference type="EnsemblPlants" id="EMT16659"/>
    </source>
</evidence>
<dbReference type="Gene3D" id="3.30.710.10">
    <property type="entry name" value="Potassium Channel Kv1.1, Chain A"/>
    <property type="match status" value="2"/>
</dbReference>
<dbReference type="ExpressionAtlas" id="N1R3N6">
    <property type="expression patterns" value="baseline"/>
</dbReference>
<proteinExistence type="inferred from homology"/>
<dbReference type="InterPro" id="IPR000210">
    <property type="entry name" value="BTB/POZ_dom"/>
</dbReference>